<feature type="signal peptide" evidence="1">
    <location>
        <begin position="1"/>
        <end position="23"/>
    </location>
</feature>
<proteinExistence type="predicted"/>
<keyword evidence="3" id="KW-1185">Reference proteome</keyword>
<comment type="caution">
    <text evidence="2">The sequence shown here is derived from an EMBL/GenBank/DDBJ whole genome shotgun (WGS) entry which is preliminary data.</text>
</comment>
<name>A0ABU4JWM4_9CLOT</name>
<evidence type="ECO:0000313" key="2">
    <source>
        <dbReference type="EMBL" id="MDW8802571.1"/>
    </source>
</evidence>
<dbReference type="EMBL" id="JARUJP010000023">
    <property type="protein sequence ID" value="MDW8802571.1"/>
    <property type="molecule type" value="Genomic_DNA"/>
</dbReference>
<reference evidence="2 3" key="1">
    <citation type="submission" date="2023-04" db="EMBL/GenBank/DDBJ databases">
        <title>Clostridium tannerae sp. nov., isolated from the fecal material of an alpaca.</title>
        <authorList>
            <person name="Miller S."/>
            <person name="Hendry M."/>
            <person name="King J."/>
            <person name="Sankaranarayanan K."/>
            <person name="Lawson P.A."/>
        </authorList>
    </citation>
    <scope>NUCLEOTIDE SEQUENCE [LARGE SCALE GENOMIC DNA]</scope>
    <source>
        <strain evidence="2 3">A1-XYC3</strain>
    </source>
</reference>
<evidence type="ECO:0000313" key="3">
    <source>
        <dbReference type="Proteomes" id="UP001281656"/>
    </source>
</evidence>
<evidence type="ECO:0000256" key="1">
    <source>
        <dbReference type="SAM" id="SignalP"/>
    </source>
</evidence>
<feature type="chain" id="PRO_5046472215" evidence="1">
    <location>
        <begin position="24"/>
        <end position="122"/>
    </location>
</feature>
<organism evidence="2 3">
    <name type="scientific">Clostridium tanneri</name>
    <dbReference type="NCBI Taxonomy" id="3037988"/>
    <lineage>
        <taxon>Bacteria</taxon>
        <taxon>Bacillati</taxon>
        <taxon>Bacillota</taxon>
        <taxon>Clostridia</taxon>
        <taxon>Eubacteriales</taxon>
        <taxon>Clostridiaceae</taxon>
        <taxon>Clostridium</taxon>
    </lineage>
</organism>
<accession>A0ABU4JWM4</accession>
<dbReference type="Proteomes" id="UP001281656">
    <property type="component" value="Unassembled WGS sequence"/>
</dbReference>
<keyword evidence="1" id="KW-0732">Signal</keyword>
<dbReference type="RefSeq" id="WP_318798886.1">
    <property type="nucleotide sequence ID" value="NZ_JARUJP010000023.1"/>
</dbReference>
<sequence length="122" mass="13833">MKIKGFIIGCILCTSLTGVTVQAAPRDVKNLDTNKVYMHSEYSIDPNKFNEMLIDMAGAHKFSYEMDNRVYDFDKVDKALGDGKKLNKTVRQVLDELKNDDSFLISPDSPGDTVEFDIEKIY</sequence>
<gene>
    <name evidence="2" type="ORF">P8V03_15595</name>
</gene>
<protein>
    <submittedName>
        <fullName evidence="2">Uncharacterized protein</fullName>
    </submittedName>
</protein>